<accession>A0AAV4IGF9</accession>
<protein>
    <submittedName>
        <fullName evidence="1">Reverse transcriptase</fullName>
    </submittedName>
</protein>
<dbReference type="AlphaFoldDB" id="A0AAV4IGF9"/>
<organism evidence="1 2">
    <name type="scientific">Elysia marginata</name>
    <dbReference type="NCBI Taxonomy" id="1093978"/>
    <lineage>
        <taxon>Eukaryota</taxon>
        <taxon>Metazoa</taxon>
        <taxon>Spiralia</taxon>
        <taxon>Lophotrochozoa</taxon>
        <taxon>Mollusca</taxon>
        <taxon>Gastropoda</taxon>
        <taxon>Heterobranchia</taxon>
        <taxon>Euthyneura</taxon>
        <taxon>Panpulmonata</taxon>
        <taxon>Sacoglossa</taxon>
        <taxon>Placobranchoidea</taxon>
        <taxon>Plakobranchidae</taxon>
        <taxon>Elysia</taxon>
    </lineage>
</organism>
<evidence type="ECO:0000313" key="2">
    <source>
        <dbReference type="Proteomes" id="UP000762676"/>
    </source>
</evidence>
<dbReference type="Proteomes" id="UP000762676">
    <property type="component" value="Unassembled WGS sequence"/>
</dbReference>
<keyword evidence="2" id="KW-1185">Reference proteome</keyword>
<sequence>MGDFRRIQKAAQQCHWTNWDSAIQRSLTWKDIWQMVPLRFSFHQIIRSVYDLLPSHANLARWGKKDDHTCPLCHGRQTTEHDLSSCKVAHSQGRYNLRHNRVLQELASVISAAKGQFNPTYPSFTIFTTEGGATTWCGRSYTTCEISRIGTIAFKVWTTPKV</sequence>
<keyword evidence="1" id="KW-0808">Transferase</keyword>
<gene>
    <name evidence="1" type="ORF">ElyMa_001246000</name>
</gene>
<evidence type="ECO:0000313" key="1">
    <source>
        <dbReference type="EMBL" id="GFS07266.1"/>
    </source>
</evidence>
<proteinExistence type="predicted"/>
<keyword evidence="1" id="KW-0548">Nucleotidyltransferase</keyword>
<keyword evidence="1" id="KW-0695">RNA-directed DNA polymerase</keyword>
<dbReference type="GO" id="GO:0003964">
    <property type="term" value="F:RNA-directed DNA polymerase activity"/>
    <property type="evidence" value="ECO:0007669"/>
    <property type="project" value="UniProtKB-KW"/>
</dbReference>
<dbReference type="EMBL" id="BMAT01002454">
    <property type="protein sequence ID" value="GFS07266.1"/>
    <property type="molecule type" value="Genomic_DNA"/>
</dbReference>
<comment type="caution">
    <text evidence="1">The sequence shown here is derived from an EMBL/GenBank/DDBJ whole genome shotgun (WGS) entry which is preliminary data.</text>
</comment>
<reference evidence="1 2" key="1">
    <citation type="journal article" date="2021" name="Elife">
        <title>Chloroplast acquisition without the gene transfer in kleptoplastic sea slugs, Plakobranchus ocellatus.</title>
        <authorList>
            <person name="Maeda T."/>
            <person name="Takahashi S."/>
            <person name="Yoshida T."/>
            <person name="Shimamura S."/>
            <person name="Takaki Y."/>
            <person name="Nagai Y."/>
            <person name="Toyoda A."/>
            <person name="Suzuki Y."/>
            <person name="Arimoto A."/>
            <person name="Ishii H."/>
            <person name="Satoh N."/>
            <person name="Nishiyama T."/>
            <person name="Hasebe M."/>
            <person name="Maruyama T."/>
            <person name="Minagawa J."/>
            <person name="Obokata J."/>
            <person name="Shigenobu S."/>
        </authorList>
    </citation>
    <scope>NUCLEOTIDE SEQUENCE [LARGE SCALE GENOMIC DNA]</scope>
</reference>
<name>A0AAV4IGF9_9GAST</name>